<accession>M3AU74</accession>
<dbReference type="GeneID" id="27905384"/>
<sequence length="295" mass="34059">MTVSYKEIATAKPFRFLIGDAAVEFFVHPAIVTQQSKSLETLIHGKMKEARDGFACIEEVDVDTFARFVEYCYTGDYPAAEHVVVLDASSIQHEDGKVEHEVGEVEHEVCEVVQNFWDLDIESSRWKAKRGKGVKKNLIMAPRSMRRQEMLKAFKELSWNTPAQEPKPPQYGARVNREACEDYTDVFLSHARLYVFADTYDIERLRVLSLQKLHQSLVNFTLFAERTTDIALLLQYAYQHTPERTYTMDDLRELLMRYVCCHLEQIKSNSVFQETLKAENSSSVDLIEMLLPSLD</sequence>
<feature type="domain" description="BTB" evidence="1">
    <location>
        <begin position="12"/>
        <end position="81"/>
    </location>
</feature>
<reference evidence="2 3" key="1">
    <citation type="journal article" date="2012" name="PLoS Pathog.">
        <title>Diverse lifestyles and strategies of plant pathogenesis encoded in the genomes of eighteen Dothideomycetes fungi.</title>
        <authorList>
            <person name="Ohm R.A."/>
            <person name="Feau N."/>
            <person name="Henrissat B."/>
            <person name="Schoch C.L."/>
            <person name="Horwitz B.A."/>
            <person name="Barry K.W."/>
            <person name="Condon B.J."/>
            <person name="Copeland A.C."/>
            <person name="Dhillon B."/>
            <person name="Glaser F."/>
            <person name="Hesse C.N."/>
            <person name="Kosti I."/>
            <person name="LaButti K."/>
            <person name="Lindquist E.A."/>
            <person name="Lucas S."/>
            <person name="Salamov A.A."/>
            <person name="Bradshaw R.E."/>
            <person name="Ciuffetti L."/>
            <person name="Hamelin R.C."/>
            <person name="Kema G.H.J."/>
            <person name="Lawrence C."/>
            <person name="Scott J.A."/>
            <person name="Spatafora J.W."/>
            <person name="Turgeon B.G."/>
            <person name="de Wit P.J.G.M."/>
            <person name="Zhong S."/>
            <person name="Goodwin S.B."/>
            <person name="Grigoriev I.V."/>
        </authorList>
    </citation>
    <scope>NUCLEOTIDE SEQUENCE [LARGE SCALE GENOMIC DNA]</scope>
    <source>
        <strain evidence="2 3">SO2202</strain>
    </source>
</reference>
<gene>
    <name evidence="2" type="ORF">SEPMUDRAFT_166646</name>
</gene>
<dbReference type="eggNOG" id="ENOG502SFZQ">
    <property type="taxonomic scope" value="Eukaryota"/>
</dbReference>
<evidence type="ECO:0000259" key="1">
    <source>
        <dbReference type="PROSITE" id="PS50097"/>
    </source>
</evidence>
<dbReference type="HOGENOM" id="CLU_056399_2_1_1"/>
<dbReference type="PANTHER" id="PTHR47843:SF5">
    <property type="entry name" value="BTB_POZ DOMAIN PROTEIN"/>
    <property type="match status" value="1"/>
</dbReference>
<evidence type="ECO:0000313" key="2">
    <source>
        <dbReference type="EMBL" id="EMF09039.1"/>
    </source>
</evidence>
<dbReference type="Pfam" id="PF00651">
    <property type="entry name" value="BTB"/>
    <property type="match status" value="1"/>
</dbReference>
<dbReference type="Gene3D" id="3.30.710.10">
    <property type="entry name" value="Potassium Channel Kv1.1, Chain A"/>
    <property type="match status" value="1"/>
</dbReference>
<dbReference type="EMBL" id="KB456270">
    <property type="protein sequence ID" value="EMF09039.1"/>
    <property type="molecule type" value="Genomic_DNA"/>
</dbReference>
<name>M3AU74_SPHMS</name>
<dbReference type="OMA" id="NYSPPSC"/>
<dbReference type="PANTHER" id="PTHR47843">
    <property type="entry name" value="BTB DOMAIN-CONTAINING PROTEIN-RELATED"/>
    <property type="match status" value="1"/>
</dbReference>
<proteinExistence type="predicted"/>
<dbReference type="InterPro" id="IPR011333">
    <property type="entry name" value="SKP1/BTB/POZ_sf"/>
</dbReference>
<dbReference type="OrthoDB" id="9997739at2759"/>
<keyword evidence="3" id="KW-1185">Reference proteome</keyword>
<organism evidence="2 3">
    <name type="scientific">Sphaerulina musiva (strain SO2202)</name>
    <name type="common">Poplar stem canker fungus</name>
    <name type="synonym">Septoria musiva</name>
    <dbReference type="NCBI Taxonomy" id="692275"/>
    <lineage>
        <taxon>Eukaryota</taxon>
        <taxon>Fungi</taxon>
        <taxon>Dikarya</taxon>
        <taxon>Ascomycota</taxon>
        <taxon>Pezizomycotina</taxon>
        <taxon>Dothideomycetes</taxon>
        <taxon>Dothideomycetidae</taxon>
        <taxon>Mycosphaerellales</taxon>
        <taxon>Mycosphaerellaceae</taxon>
        <taxon>Sphaerulina</taxon>
    </lineage>
</organism>
<protein>
    <recommendedName>
        <fullName evidence="1">BTB domain-containing protein</fullName>
    </recommendedName>
</protein>
<dbReference type="RefSeq" id="XP_016757160.1">
    <property type="nucleotide sequence ID" value="XM_016908247.1"/>
</dbReference>
<dbReference type="STRING" id="692275.M3AU74"/>
<dbReference type="InterPro" id="IPR000210">
    <property type="entry name" value="BTB/POZ_dom"/>
</dbReference>
<dbReference type="AlphaFoldDB" id="M3AU74"/>
<dbReference type="Proteomes" id="UP000016931">
    <property type="component" value="Unassembled WGS sequence"/>
</dbReference>
<dbReference type="PROSITE" id="PS50097">
    <property type="entry name" value="BTB"/>
    <property type="match status" value="1"/>
</dbReference>
<dbReference type="SUPFAM" id="SSF54695">
    <property type="entry name" value="POZ domain"/>
    <property type="match status" value="1"/>
</dbReference>
<evidence type="ECO:0000313" key="3">
    <source>
        <dbReference type="Proteomes" id="UP000016931"/>
    </source>
</evidence>